<organism evidence="1 2">
    <name type="scientific">Acer yangbiense</name>
    <dbReference type="NCBI Taxonomy" id="1000413"/>
    <lineage>
        <taxon>Eukaryota</taxon>
        <taxon>Viridiplantae</taxon>
        <taxon>Streptophyta</taxon>
        <taxon>Embryophyta</taxon>
        <taxon>Tracheophyta</taxon>
        <taxon>Spermatophyta</taxon>
        <taxon>Magnoliopsida</taxon>
        <taxon>eudicotyledons</taxon>
        <taxon>Gunneridae</taxon>
        <taxon>Pentapetalae</taxon>
        <taxon>rosids</taxon>
        <taxon>malvids</taxon>
        <taxon>Sapindales</taxon>
        <taxon>Sapindaceae</taxon>
        <taxon>Hippocastanoideae</taxon>
        <taxon>Acereae</taxon>
        <taxon>Acer</taxon>
    </lineage>
</organism>
<gene>
    <name evidence="1" type="ORF">EZV62_006570</name>
</gene>
<name>A0A5C7I7Z5_9ROSI</name>
<sequence>MTVLPSSDHPISMIGVSLDRGTLSTYRRQGIYRIVSMNGEPWKAGKFSYTLQCFLWSEHLGLHARECEHARVVPRFFDTAGALDQQ</sequence>
<proteinExistence type="predicted"/>
<dbReference type="EMBL" id="VAHF01000003">
    <property type="protein sequence ID" value="TXG65295.1"/>
    <property type="molecule type" value="Genomic_DNA"/>
</dbReference>
<dbReference type="AlphaFoldDB" id="A0A5C7I7Z5"/>
<protein>
    <submittedName>
        <fullName evidence="1">Uncharacterized protein</fullName>
    </submittedName>
</protein>
<comment type="caution">
    <text evidence="1">The sequence shown here is derived from an EMBL/GenBank/DDBJ whole genome shotgun (WGS) entry which is preliminary data.</text>
</comment>
<dbReference type="Proteomes" id="UP000323000">
    <property type="component" value="Chromosome 3"/>
</dbReference>
<evidence type="ECO:0000313" key="2">
    <source>
        <dbReference type="Proteomes" id="UP000323000"/>
    </source>
</evidence>
<keyword evidence="2" id="KW-1185">Reference proteome</keyword>
<accession>A0A5C7I7Z5</accession>
<reference evidence="2" key="1">
    <citation type="journal article" date="2019" name="Gigascience">
        <title>De novo genome assembly of the endangered Acer yangbiense, a plant species with extremely small populations endemic to Yunnan Province, China.</title>
        <authorList>
            <person name="Yang J."/>
            <person name="Wariss H.M."/>
            <person name="Tao L."/>
            <person name="Zhang R."/>
            <person name="Yun Q."/>
            <person name="Hollingsworth P."/>
            <person name="Dao Z."/>
            <person name="Luo G."/>
            <person name="Guo H."/>
            <person name="Ma Y."/>
            <person name="Sun W."/>
        </authorList>
    </citation>
    <scope>NUCLEOTIDE SEQUENCE [LARGE SCALE GENOMIC DNA]</scope>
    <source>
        <strain evidence="2">cv. Malutang</strain>
    </source>
</reference>
<evidence type="ECO:0000313" key="1">
    <source>
        <dbReference type="EMBL" id="TXG65295.1"/>
    </source>
</evidence>